<evidence type="ECO:0000256" key="12">
    <source>
        <dbReference type="RuleBase" id="RU003591"/>
    </source>
</evidence>
<evidence type="ECO:0000256" key="4">
    <source>
        <dbReference type="ARBA" id="ARBA00013145"/>
    </source>
</evidence>
<keyword evidence="18" id="KW-1185">Reference proteome</keyword>
<evidence type="ECO:0000256" key="5">
    <source>
        <dbReference type="ARBA" id="ARBA00022605"/>
    </source>
</evidence>
<dbReference type="InterPro" id="IPR012001">
    <property type="entry name" value="Thiamin_PyroP_enz_TPP-bd_dom"/>
</dbReference>
<sequence length="690" mass="72168">MVQPTPLQAFNSIHDRSDDKARPVGHGERMTGAQALVRSLMDLGVTQVFGVPGGQNLALLQALDDLSGPRFTLTRHEQAAGHAAEGYALSTGKVGVCMVASGPAATNMVTPIADAMMDSVPLVVITGQVAASSIGTDAFQEADIVGITYPVVKHSYLVTRADDIPSVMTQAYHIAASGRPGPVVVDVTTSAQEAETRYTRPLKPFLPGYNPVTRAHGRVLTEAAGLIATAHRPLLYVGGGAVRSGAGRQVARLSRVAGAPLVTTLPARGIIPDSDPAYVGMPGIYGSVAANGAIQACDLLVAIGARFDEHVTGDPASFAPGARVVHIDVDPAEIGKNRRADVPIVGDAALVLDDLIPRVEKAKASGGHPDLTSWWRVVEGWKTTYPTTFEEPDDGSLAPQWVIGRISSQAGPDTVWVTDVGQHQMWASQFIDLEAASSWVTSCGLGTSGYGLPAAIGAARGVSDLKDGRSVWLIAGDGGFQMTSEELATARQEGLPLKIAILDNASYGMIDQWDEYMKGRPTSSDAAPGRTTGLEVEAPDFVALAQAYGCMGLRATTREEALQAISQAQASDDRPVLIDFRISPQAAVWPLVPPGGSLDDLIYRPGVLPLARVGLAGGRRLDAGTGSGAESADDAAGPSTPMQDRARVDASPQAPAQGLPPADGGVAQVRIRRRTGHERKTGNERKTGDE</sequence>
<dbReference type="Proteomes" id="UP001373159">
    <property type="component" value="Unassembled WGS sequence"/>
</dbReference>
<dbReference type="InterPro" id="IPR012000">
    <property type="entry name" value="Thiamin_PyroP_enz_cen_dom"/>
</dbReference>
<comment type="cofactor">
    <cofactor evidence="12">
        <name>Mg(2+)</name>
        <dbReference type="ChEBI" id="CHEBI:18420"/>
    </cofactor>
    <text evidence="12">Binds 1 Mg(2+) ion per subunit.</text>
</comment>
<dbReference type="InterPro" id="IPR045229">
    <property type="entry name" value="TPP_enz"/>
</dbReference>
<gene>
    <name evidence="17" type="primary">ilvB</name>
    <name evidence="17" type="ORF">V8P97_06170</name>
</gene>
<evidence type="ECO:0000256" key="7">
    <source>
        <dbReference type="ARBA" id="ARBA00022723"/>
    </source>
</evidence>
<evidence type="ECO:0000259" key="14">
    <source>
        <dbReference type="Pfam" id="PF00205"/>
    </source>
</evidence>
<evidence type="ECO:0000256" key="3">
    <source>
        <dbReference type="ARBA" id="ARBA00007812"/>
    </source>
</evidence>
<evidence type="ECO:0000259" key="16">
    <source>
        <dbReference type="Pfam" id="PF02776"/>
    </source>
</evidence>
<dbReference type="PANTHER" id="PTHR18968">
    <property type="entry name" value="THIAMINE PYROPHOSPHATE ENZYMES"/>
    <property type="match status" value="1"/>
</dbReference>
<evidence type="ECO:0000256" key="9">
    <source>
        <dbReference type="ARBA" id="ARBA00023052"/>
    </source>
</evidence>
<feature type="compositionally biased region" description="Basic and acidic residues" evidence="13">
    <location>
        <begin position="678"/>
        <end position="690"/>
    </location>
</feature>
<dbReference type="InterPro" id="IPR029061">
    <property type="entry name" value="THDP-binding"/>
</dbReference>
<dbReference type="InterPro" id="IPR029035">
    <property type="entry name" value="DHS-like_NAD/FAD-binding_dom"/>
</dbReference>
<feature type="domain" description="Thiamine pyrophosphate enzyme central" evidence="14">
    <location>
        <begin position="221"/>
        <end position="355"/>
    </location>
</feature>
<dbReference type="NCBIfam" id="TIGR00118">
    <property type="entry name" value="acolac_lg"/>
    <property type="match status" value="1"/>
</dbReference>
<dbReference type="Pfam" id="PF02776">
    <property type="entry name" value="TPP_enzyme_N"/>
    <property type="match status" value="1"/>
</dbReference>
<accession>A0ABU8ZQX2</accession>
<dbReference type="RefSeq" id="WP_340469618.1">
    <property type="nucleotide sequence ID" value="NZ_JBANBB010000001.1"/>
</dbReference>
<dbReference type="Pfam" id="PF00205">
    <property type="entry name" value="TPP_enzyme_M"/>
    <property type="match status" value="1"/>
</dbReference>
<dbReference type="InterPro" id="IPR011766">
    <property type="entry name" value="TPP_enzyme_TPP-bd"/>
</dbReference>
<name>A0ABU8ZQX2_9BIFI</name>
<feature type="region of interest" description="Disordered" evidence="13">
    <location>
        <begin position="623"/>
        <end position="690"/>
    </location>
</feature>
<dbReference type="PANTHER" id="PTHR18968:SF13">
    <property type="entry name" value="ACETOLACTATE SYNTHASE CATALYTIC SUBUNIT, MITOCHONDRIAL"/>
    <property type="match status" value="1"/>
</dbReference>
<keyword evidence="8 12" id="KW-0460">Magnesium</keyword>
<dbReference type="CDD" id="cd02015">
    <property type="entry name" value="TPP_AHAS"/>
    <property type="match status" value="1"/>
</dbReference>
<comment type="pathway">
    <text evidence="2 12">Amino-acid biosynthesis; L-valine biosynthesis; L-valine from pyruvate: step 1/4.</text>
</comment>
<evidence type="ECO:0000256" key="1">
    <source>
        <dbReference type="ARBA" id="ARBA00004974"/>
    </source>
</evidence>
<keyword evidence="10 12" id="KW-0100">Branched-chain amino acid biosynthesis</keyword>
<dbReference type="InterPro" id="IPR012846">
    <property type="entry name" value="Acetolactate_synth_lsu"/>
</dbReference>
<proteinExistence type="inferred from homology"/>
<dbReference type="EC" id="2.2.1.6" evidence="4 12"/>
<comment type="similarity">
    <text evidence="3 12">Belongs to the TPP enzyme family.</text>
</comment>
<comment type="pathway">
    <text evidence="1 12">Amino-acid biosynthesis; L-isoleucine biosynthesis; L-isoleucine from 2-oxobutanoate: step 1/4.</text>
</comment>
<keyword evidence="6 12" id="KW-0808">Transferase</keyword>
<evidence type="ECO:0000313" key="18">
    <source>
        <dbReference type="Proteomes" id="UP001373159"/>
    </source>
</evidence>
<protein>
    <recommendedName>
        <fullName evidence="4 12">Acetolactate synthase</fullName>
        <ecNumber evidence="4 12">2.2.1.6</ecNumber>
    </recommendedName>
</protein>
<keyword evidence="5 12" id="KW-0028">Amino-acid biosynthesis</keyword>
<comment type="catalytic activity">
    <reaction evidence="11 12">
        <text>2 pyruvate + H(+) = (2S)-2-acetolactate + CO2</text>
        <dbReference type="Rhea" id="RHEA:25249"/>
        <dbReference type="ChEBI" id="CHEBI:15361"/>
        <dbReference type="ChEBI" id="CHEBI:15378"/>
        <dbReference type="ChEBI" id="CHEBI:16526"/>
        <dbReference type="ChEBI" id="CHEBI:58476"/>
        <dbReference type="EC" id="2.2.1.6"/>
    </reaction>
</comment>
<reference evidence="17 18" key="1">
    <citation type="submission" date="2024-02" db="EMBL/GenBank/DDBJ databases">
        <title>Bifidobacterium honeyensis sp. nov., isolated from the comb honey.</title>
        <authorList>
            <person name="Liu W."/>
            <person name="Li Y."/>
        </authorList>
    </citation>
    <scope>NUCLEOTIDE SEQUENCE [LARGE SCALE GENOMIC DNA]</scope>
    <source>
        <strain evidence="17 18">IMAU50988</strain>
    </source>
</reference>
<evidence type="ECO:0000313" key="17">
    <source>
        <dbReference type="EMBL" id="MEK0307044.1"/>
    </source>
</evidence>
<dbReference type="Gene3D" id="3.40.50.970">
    <property type="match status" value="2"/>
</dbReference>
<evidence type="ECO:0000256" key="10">
    <source>
        <dbReference type="ARBA" id="ARBA00023304"/>
    </source>
</evidence>
<dbReference type="CDD" id="cd07035">
    <property type="entry name" value="TPP_PYR_POX_like"/>
    <property type="match status" value="1"/>
</dbReference>
<evidence type="ECO:0000256" key="11">
    <source>
        <dbReference type="ARBA" id="ARBA00048670"/>
    </source>
</evidence>
<comment type="cofactor">
    <cofactor evidence="12">
        <name>thiamine diphosphate</name>
        <dbReference type="ChEBI" id="CHEBI:58937"/>
    </cofactor>
    <text evidence="12">Binds 1 thiamine pyrophosphate per subunit.</text>
</comment>
<evidence type="ECO:0000256" key="6">
    <source>
        <dbReference type="ARBA" id="ARBA00022679"/>
    </source>
</evidence>
<dbReference type="Pfam" id="PF02775">
    <property type="entry name" value="TPP_enzyme_C"/>
    <property type="match status" value="1"/>
</dbReference>
<dbReference type="SUPFAM" id="SSF52518">
    <property type="entry name" value="Thiamin diphosphate-binding fold (THDP-binding)"/>
    <property type="match status" value="2"/>
</dbReference>
<keyword evidence="9 12" id="KW-0786">Thiamine pyrophosphate</keyword>
<feature type="domain" description="Thiamine pyrophosphate enzyme N-terminal TPP-binding" evidence="16">
    <location>
        <begin position="30"/>
        <end position="145"/>
    </location>
</feature>
<evidence type="ECO:0000256" key="2">
    <source>
        <dbReference type="ARBA" id="ARBA00005025"/>
    </source>
</evidence>
<dbReference type="Gene3D" id="3.40.50.1220">
    <property type="entry name" value="TPP-binding domain"/>
    <property type="match status" value="1"/>
</dbReference>
<dbReference type="GO" id="GO:0003984">
    <property type="term" value="F:acetolactate synthase activity"/>
    <property type="evidence" value="ECO:0007669"/>
    <property type="project" value="UniProtKB-EC"/>
</dbReference>
<evidence type="ECO:0000256" key="13">
    <source>
        <dbReference type="SAM" id="MobiDB-lite"/>
    </source>
</evidence>
<dbReference type="InterPro" id="IPR039368">
    <property type="entry name" value="AHAS_TPP"/>
</dbReference>
<feature type="compositionally biased region" description="Low complexity" evidence="13">
    <location>
        <begin position="628"/>
        <end position="639"/>
    </location>
</feature>
<organism evidence="17 18">
    <name type="scientific">Bifidobacterium favimelis</name>
    <dbReference type="NCBI Taxonomy" id="3122979"/>
    <lineage>
        <taxon>Bacteria</taxon>
        <taxon>Bacillati</taxon>
        <taxon>Actinomycetota</taxon>
        <taxon>Actinomycetes</taxon>
        <taxon>Bifidobacteriales</taxon>
        <taxon>Bifidobacteriaceae</taxon>
        <taxon>Bifidobacterium</taxon>
    </lineage>
</organism>
<evidence type="ECO:0000259" key="15">
    <source>
        <dbReference type="Pfam" id="PF02775"/>
    </source>
</evidence>
<keyword evidence="7 12" id="KW-0479">Metal-binding</keyword>
<evidence type="ECO:0000256" key="8">
    <source>
        <dbReference type="ARBA" id="ARBA00022842"/>
    </source>
</evidence>
<comment type="caution">
    <text evidence="17">The sequence shown here is derived from an EMBL/GenBank/DDBJ whole genome shotgun (WGS) entry which is preliminary data.</text>
</comment>
<feature type="domain" description="Thiamine pyrophosphate enzyme TPP-binding" evidence="15">
    <location>
        <begin position="419"/>
        <end position="580"/>
    </location>
</feature>
<dbReference type="EMBL" id="JBANBB010000001">
    <property type="protein sequence ID" value="MEK0307044.1"/>
    <property type="molecule type" value="Genomic_DNA"/>
</dbReference>
<dbReference type="SUPFAM" id="SSF52467">
    <property type="entry name" value="DHS-like NAD/FAD-binding domain"/>
    <property type="match status" value="1"/>
</dbReference>